<proteinExistence type="predicted"/>
<gene>
    <name evidence="2" type="ORF">g.16730</name>
</gene>
<feature type="compositionally biased region" description="Polar residues" evidence="1">
    <location>
        <begin position="112"/>
        <end position="134"/>
    </location>
</feature>
<dbReference type="AlphaFoldDB" id="A0A1E1WTX2"/>
<dbReference type="OrthoDB" id="10071381at2759"/>
<reference evidence="2" key="1">
    <citation type="submission" date="2015-09" db="EMBL/GenBank/DDBJ databases">
        <title>De novo assembly of Pectinophora gossypiella (Pink Bollworm) gut transcriptome.</title>
        <authorList>
            <person name="Tassone E.E."/>
        </authorList>
    </citation>
    <scope>NUCLEOTIDE SEQUENCE</scope>
</reference>
<accession>A0A1E1WTX2</accession>
<sequence>MTRRETEGQIDVLNTTEIPNITTDALNITEVSNVLEQQDLNVQVPMDIADLPTQKLETLSQVARKRTSEYESPPKRMRSVGYKAFRESLQQRDLPPDEVNEPDKENIPPGTEQAQLTQQTPRPQTDAHLSTMLQESGLADIQPPHIVEVPQESQPRPRRDGSENSETPLGSLDRTKVSLGDSINTTDSQRFIRNQWGIEGTMIKIMKAVKAGGT</sequence>
<feature type="non-terminal residue" evidence="2">
    <location>
        <position position="214"/>
    </location>
</feature>
<feature type="region of interest" description="Disordered" evidence="1">
    <location>
        <begin position="88"/>
        <end position="184"/>
    </location>
</feature>
<evidence type="ECO:0000256" key="1">
    <source>
        <dbReference type="SAM" id="MobiDB-lite"/>
    </source>
</evidence>
<name>A0A1E1WTX2_PECGO</name>
<dbReference type="EMBL" id="GDQN01000667">
    <property type="protein sequence ID" value="JAT90387.1"/>
    <property type="molecule type" value="Transcribed_RNA"/>
</dbReference>
<protein>
    <submittedName>
        <fullName evidence="2">Uncharacterized protein</fullName>
    </submittedName>
</protein>
<organism evidence="2">
    <name type="scientific">Pectinophora gossypiella</name>
    <name type="common">Cotton pink bollworm</name>
    <name type="synonym">Depressaria gossypiella</name>
    <dbReference type="NCBI Taxonomy" id="13191"/>
    <lineage>
        <taxon>Eukaryota</taxon>
        <taxon>Metazoa</taxon>
        <taxon>Ecdysozoa</taxon>
        <taxon>Arthropoda</taxon>
        <taxon>Hexapoda</taxon>
        <taxon>Insecta</taxon>
        <taxon>Pterygota</taxon>
        <taxon>Neoptera</taxon>
        <taxon>Endopterygota</taxon>
        <taxon>Lepidoptera</taxon>
        <taxon>Glossata</taxon>
        <taxon>Ditrysia</taxon>
        <taxon>Gelechioidea</taxon>
        <taxon>Gelechiidae</taxon>
        <taxon>Apatetrinae</taxon>
        <taxon>Pectinophora</taxon>
    </lineage>
</organism>
<evidence type="ECO:0000313" key="2">
    <source>
        <dbReference type="EMBL" id="JAT90387.1"/>
    </source>
</evidence>